<dbReference type="OrthoDB" id="8244198at2"/>
<dbReference type="EMBL" id="QDKM01000001">
    <property type="protein sequence ID" value="PVH30155.1"/>
    <property type="molecule type" value="Genomic_DNA"/>
</dbReference>
<proteinExistence type="predicted"/>
<comment type="caution">
    <text evidence="2">The sequence shown here is derived from an EMBL/GenBank/DDBJ whole genome shotgun (WGS) entry which is preliminary data.</text>
</comment>
<dbReference type="InterPro" id="IPR009506">
    <property type="entry name" value="YjiS-like"/>
</dbReference>
<dbReference type="Pfam" id="PF06568">
    <property type="entry name" value="YjiS-like"/>
    <property type="match status" value="1"/>
</dbReference>
<name>A0A2T8HXJ5_9RHOB</name>
<feature type="domain" description="YjiS-like" evidence="1">
    <location>
        <begin position="31"/>
        <end position="63"/>
    </location>
</feature>
<dbReference type="AlphaFoldDB" id="A0A2T8HXJ5"/>
<dbReference type="RefSeq" id="WP_116556559.1">
    <property type="nucleotide sequence ID" value="NZ_JBLWYE010000021.1"/>
</dbReference>
<sequence length="74" mass="8341">MTATRSHSRLDVFLEAGRRFLQQKRADAQEAIARYKVYSATKAELSSLSDRSLRDLGIPRSSIRRLALEAAYGL</sequence>
<reference evidence="2 3" key="1">
    <citation type="submission" date="2018-04" db="EMBL/GenBank/DDBJ databases">
        <title>Pararhodobacter oceanense sp. nov., isolated from marine intertidal sediment.</title>
        <authorList>
            <person name="Wang X.-L."/>
            <person name="Du Z.-J."/>
        </authorList>
    </citation>
    <scope>NUCLEOTIDE SEQUENCE [LARGE SCALE GENOMIC DNA]</scope>
    <source>
        <strain evidence="2 3">AM505</strain>
    </source>
</reference>
<evidence type="ECO:0000313" key="3">
    <source>
        <dbReference type="Proteomes" id="UP000245911"/>
    </source>
</evidence>
<gene>
    <name evidence="2" type="ORF">DDE20_00885</name>
</gene>
<accession>A0A2T8HXJ5</accession>
<evidence type="ECO:0000259" key="1">
    <source>
        <dbReference type="Pfam" id="PF06568"/>
    </source>
</evidence>
<dbReference type="Proteomes" id="UP000245911">
    <property type="component" value="Unassembled WGS sequence"/>
</dbReference>
<protein>
    <recommendedName>
        <fullName evidence="1">YjiS-like domain-containing protein</fullName>
    </recommendedName>
</protein>
<keyword evidence="3" id="KW-1185">Reference proteome</keyword>
<organism evidence="2 3">
    <name type="scientific">Pararhodobacter oceanensis</name>
    <dbReference type="NCBI Taxonomy" id="2172121"/>
    <lineage>
        <taxon>Bacteria</taxon>
        <taxon>Pseudomonadati</taxon>
        <taxon>Pseudomonadota</taxon>
        <taxon>Alphaproteobacteria</taxon>
        <taxon>Rhodobacterales</taxon>
        <taxon>Paracoccaceae</taxon>
        <taxon>Pararhodobacter</taxon>
    </lineage>
</organism>
<evidence type="ECO:0000313" key="2">
    <source>
        <dbReference type="EMBL" id="PVH30155.1"/>
    </source>
</evidence>